<protein>
    <submittedName>
        <fullName evidence="6">2-keto-3-deoxy-phosphogalactonate aldolase</fullName>
    </submittedName>
</protein>
<comment type="pathway">
    <text evidence="1">Carbohydrate acid metabolism.</text>
</comment>
<dbReference type="Pfam" id="PF01081">
    <property type="entry name" value="Aldolase"/>
    <property type="match status" value="1"/>
</dbReference>
<reference evidence="6 7" key="1">
    <citation type="submission" date="2019-03" db="EMBL/GenBank/DDBJ databases">
        <title>Genomic Encyclopedia of Type Strains, Phase IV (KMG-IV): sequencing the most valuable type-strain genomes for metagenomic binning, comparative biology and taxonomic classification.</title>
        <authorList>
            <person name="Goeker M."/>
        </authorList>
    </citation>
    <scope>NUCLEOTIDE SEQUENCE [LARGE SCALE GENOMIC DNA]</scope>
    <source>
        <strain evidence="6 7">DSM 21667</strain>
    </source>
</reference>
<evidence type="ECO:0000256" key="1">
    <source>
        <dbReference type="ARBA" id="ARBA00004761"/>
    </source>
</evidence>
<sequence>MANAIERGVIAILRGVRPERVIQAAELCYRHGIRAIEVPLNSPQALTSIERLASHALPRCRIGAGTVLNVGEVTQVRAAGATFIVAPNVNSAVIRAALDQGLGAVPGFATASEAFAAIAAGATQLKLFPASSYGPAHLRALQAVLPAAVRVFPVGGIGAADCARWLDAGAAGLGFGSELFRPGDDDAQLEQRIGTLMQAYRTALGIPGDLPHPFAAE</sequence>
<dbReference type="InterPro" id="IPR031338">
    <property type="entry name" value="KDPG/KHG_AS_2"/>
</dbReference>
<proteinExistence type="inferred from homology"/>
<comment type="caution">
    <text evidence="6">The sequence shown here is derived from an EMBL/GenBank/DDBJ whole genome shotgun (WGS) entry which is preliminary data.</text>
</comment>
<dbReference type="Gene3D" id="3.20.20.70">
    <property type="entry name" value="Aldolase class I"/>
    <property type="match status" value="1"/>
</dbReference>
<dbReference type="AlphaFoldDB" id="A0A4R6YUA8"/>
<dbReference type="InterPro" id="IPR013785">
    <property type="entry name" value="Aldolase_TIM"/>
</dbReference>
<evidence type="ECO:0000256" key="5">
    <source>
        <dbReference type="ARBA" id="ARBA00023277"/>
    </source>
</evidence>
<keyword evidence="4" id="KW-0456">Lyase</keyword>
<name>A0A4R6YUA8_9GAMM</name>
<accession>A0A4R6YUA8</accession>
<comment type="subunit">
    <text evidence="3">Homotrimer.</text>
</comment>
<evidence type="ECO:0000313" key="7">
    <source>
        <dbReference type="Proteomes" id="UP000295293"/>
    </source>
</evidence>
<keyword evidence="5" id="KW-0119">Carbohydrate metabolism</keyword>
<dbReference type="Proteomes" id="UP000295293">
    <property type="component" value="Unassembled WGS sequence"/>
</dbReference>
<dbReference type="PANTHER" id="PTHR30246">
    <property type="entry name" value="2-KETO-3-DEOXY-6-PHOSPHOGLUCONATE ALDOLASE"/>
    <property type="match status" value="1"/>
</dbReference>
<dbReference type="EMBL" id="SNZH01000009">
    <property type="protein sequence ID" value="TDR42043.1"/>
    <property type="molecule type" value="Genomic_DNA"/>
</dbReference>
<keyword evidence="7" id="KW-1185">Reference proteome</keyword>
<dbReference type="OrthoDB" id="8590323at2"/>
<dbReference type="RefSeq" id="WP_133819537.1">
    <property type="nucleotide sequence ID" value="NZ_SNZH01000009.1"/>
</dbReference>
<dbReference type="NCBIfam" id="NF006600">
    <property type="entry name" value="PRK09140.1"/>
    <property type="match status" value="1"/>
</dbReference>
<dbReference type="PANTHER" id="PTHR30246:SF1">
    <property type="entry name" value="2-DEHYDRO-3-DEOXY-6-PHOSPHOGALACTONATE ALDOLASE-RELATED"/>
    <property type="match status" value="1"/>
</dbReference>
<dbReference type="SUPFAM" id="SSF51569">
    <property type="entry name" value="Aldolase"/>
    <property type="match status" value="1"/>
</dbReference>
<evidence type="ECO:0000256" key="2">
    <source>
        <dbReference type="ARBA" id="ARBA00006906"/>
    </source>
</evidence>
<evidence type="ECO:0000313" key="6">
    <source>
        <dbReference type="EMBL" id="TDR42043.1"/>
    </source>
</evidence>
<dbReference type="GO" id="GO:0016829">
    <property type="term" value="F:lyase activity"/>
    <property type="evidence" value="ECO:0007669"/>
    <property type="project" value="UniProtKB-KW"/>
</dbReference>
<comment type="similarity">
    <text evidence="2">Belongs to the KHG/KDPG aldolase family.</text>
</comment>
<dbReference type="InterPro" id="IPR000887">
    <property type="entry name" value="Aldlse_KDPG_KHG"/>
</dbReference>
<dbReference type="PROSITE" id="PS00160">
    <property type="entry name" value="ALDOLASE_KDPG_KHG_2"/>
    <property type="match status" value="1"/>
</dbReference>
<evidence type="ECO:0000256" key="3">
    <source>
        <dbReference type="ARBA" id="ARBA00011233"/>
    </source>
</evidence>
<dbReference type="CDD" id="cd00452">
    <property type="entry name" value="KDPG_aldolase"/>
    <property type="match status" value="1"/>
</dbReference>
<gene>
    <name evidence="6" type="ORF">DFR29_10999</name>
</gene>
<evidence type="ECO:0000256" key="4">
    <source>
        <dbReference type="ARBA" id="ARBA00023239"/>
    </source>
</evidence>
<organism evidence="6 7">
    <name type="scientific">Tahibacter aquaticus</name>
    <dbReference type="NCBI Taxonomy" id="520092"/>
    <lineage>
        <taxon>Bacteria</taxon>
        <taxon>Pseudomonadati</taxon>
        <taxon>Pseudomonadota</taxon>
        <taxon>Gammaproteobacteria</taxon>
        <taxon>Lysobacterales</taxon>
        <taxon>Rhodanobacteraceae</taxon>
        <taxon>Tahibacter</taxon>
    </lineage>
</organism>